<feature type="transmembrane region" description="Helical" evidence="10">
    <location>
        <begin position="74"/>
        <end position="93"/>
    </location>
</feature>
<dbReference type="InterPro" id="IPR008250">
    <property type="entry name" value="ATPase_P-typ_transduc_dom_A_sf"/>
</dbReference>
<dbReference type="InterPro" id="IPR023299">
    <property type="entry name" value="ATPase_P-typ_cyto_dom_N"/>
</dbReference>
<keyword evidence="10" id="KW-1003">Cell membrane</keyword>
<dbReference type="OrthoDB" id="135399at2"/>
<keyword evidence="7" id="KW-1278">Translocase</keyword>
<evidence type="ECO:0000256" key="7">
    <source>
        <dbReference type="ARBA" id="ARBA00022967"/>
    </source>
</evidence>
<dbReference type="Proteomes" id="UP000235653">
    <property type="component" value="Unassembled WGS sequence"/>
</dbReference>
<evidence type="ECO:0000256" key="9">
    <source>
        <dbReference type="ARBA" id="ARBA00023136"/>
    </source>
</evidence>
<dbReference type="AlphaFoldDB" id="A0A2P5P724"/>
<dbReference type="InterPro" id="IPR059000">
    <property type="entry name" value="ATPase_P-type_domA"/>
</dbReference>
<dbReference type="SFLD" id="SFLDG00002">
    <property type="entry name" value="C1.7:_P-type_atpase_like"/>
    <property type="match status" value="1"/>
</dbReference>
<comment type="caution">
    <text evidence="12">The sequence shown here is derived from an EMBL/GenBank/DDBJ whole genome shotgun (WGS) entry which is preliminary data.</text>
</comment>
<sequence>MTADFARRFRICLAVTIPILVLSPFIQDTFNFNFDFTGASALLWALAAFVYLYGGWPFLVGFKRELSERNPGMMTLVTLAISVAFFYSSAVSLGLTGEIFYWELATLVDIMLLGHWIEMRSVAGASRAVEELAKLLPAVAHRFSGTGMIEDVPADQLLKGDRVLVKPGEKIPADAEVESGQSSVDESLLTGESAPVDKSSGAKVIGGSVNGEGSLIIAVSLTGEESYLSQVARLVAEAQESKSRAQDIADRAARWLTVIAVGAGLITLAAWLSVSGRPAGFAVERMVTVMVIACPHALGLAVPLVIAVSTSLSARRGLLIRDRNAFERARAIDAIVFDKTGTLTTGEFGVSDIVVLADLDRVELLKLAASVEQHSSHPLARGIVDEAAGNYELSEFKSLSGRGAQGKVRGNDVLVASPGYLEELKLSYDRSKLEGLFKQGKTVVFVVVNGKVSGAIALADVIRPESRGAVARLKSLGKRVIMMTGDREEVAAWVASELGLDEYLAGVLPEQKASRVKELQSRGLSVAMTGDGVNDAPALAQADLGIAVGAGTEIAQATADVILVRSNPADVLSIFELSQDTYRKMTQNLAWATGYNALAIPAAAGAFYGLGVLLSPAAGAVLMSLSTVIVAVNARLLRLRKG</sequence>
<evidence type="ECO:0000256" key="1">
    <source>
        <dbReference type="ARBA" id="ARBA00004651"/>
    </source>
</evidence>
<dbReference type="SFLD" id="SFLDF00027">
    <property type="entry name" value="p-type_atpase"/>
    <property type="match status" value="1"/>
</dbReference>
<dbReference type="InterPro" id="IPR001757">
    <property type="entry name" value="P_typ_ATPase"/>
</dbReference>
<feature type="transmembrane region" description="Helical" evidence="10">
    <location>
        <begin position="589"/>
        <end position="611"/>
    </location>
</feature>
<dbReference type="GO" id="GO:0005886">
    <property type="term" value="C:plasma membrane"/>
    <property type="evidence" value="ECO:0007669"/>
    <property type="project" value="UniProtKB-SubCell"/>
</dbReference>
<dbReference type="SUPFAM" id="SSF81653">
    <property type="entry name" value="Calcium ATPase, transduction domain A"/>
    <property type="match status" value="1"/>
</dbReference>
<feature type="transmembrane region" description="Helical" evidence="10">
    <location>
        <begin position="617"/>
        <end position="637"/>
    </location>
</feature>
<keyword evidence="3 10" id="KW-0812">Transmembrane</keyword>
<evidence type="ECO:0000256" key="8">
    <source>
        <dbReference type="ARBA" id="ARBA00022989"/>
    </source>
</evidence>
<dbReference type="InterPro" id="IPR027256">
    <property type="entry name" value="P-typ_ATPase_IB"/>
</dbReference>
<keyword evidence="6 10" id="KW-0067">ATP-binding</keyword>
<comment type="similarity">
    <text evidence="2 10">Belongs to the cation transport ATPase (P-type) (TC 3.A.3) family. Type IB subfamily.</text>
</comment>
<dbReference type="InterPro" id="IPR023298">
    <property type="entry name" value="ATPase_P-typ_TM_dom_sf"/>
</dbReference>
<dbReference type="Gene3D" id="3.40.50.1000">
    <property type="entry name" value="HAD superfamily/HAD-like"/>
    <property type="match status" value="1"/>
</dbReference>
<evidence type="ECO:0000256" key="10">
    <source>
        <dbReference type="RuleBase" id="RU362081"/>
    </source>
</evidence>
<evidence type="ECO:0000256" key="4">
    <source>
        <dbReference type="ARBA" id="ARBA00022723"/>
    </source>
</evidence>
<comment type="subcellular location">
    <subcellularLocation>
        <location evidence="1">Cell membrane</location>
        <topology evidence="1">Multi-pass membrane protein</topology>
    </subcellularLocation>
</comment>
<evidence type="ECO:0000313" key="13">
    <source>
        <dbReference type="Proteomes" id="UP000235653"/>
    </source>
</evidence>
<keyword evidence="13" id="KW-1185">Reference proteome</keyword>
<keyword evidence="4 10" id="KW-0479">Metal-binding</keyword>
<feature type="domain" description="P-type ATPase A" evidence="11">
    <location>
        <begin position="135"/>
        <end position="235"/>
    </location>
</feature>
<keyword evidence="5 10" id="KW-0547">Nucleotide-binding</keyword>
<dbReference type="FunFam" id="2.70.150.10:FF:000002">
    <property type="entry name" value="Copper-transporting ATPase 1, putative"/>
    <property type="match status" value="1"/>
</dbReference>
<dbReference type="InterPro" id="IPR023214">
    <property type="entry name" value="HAD_sf"/>
</dbReference>
<dbReference type="GO" id="GO:0055070">
    <property type="term" value="P:copper ion homeostasis"/>
    <property type="evidence" value="ECO:0007669"/>
    <property type="project" value="TreeGrafter"/>
</dbReference>
<dbReference type="Gene3D" id="2.70.150.10">
    <property type="entry name" value="Calcium-transporting ATPase, cytoplasmic transduction domain A"/>
    <property type="match status" value="1"/>
</dbReference>
<dbReference type="NCBIfam" id="TIGR01494">
    <property type="entry name" value="ATPase_P-type"/>
    <property type="match status" value="1"/>
</dbReference>
<dbReference type="Pfam" id="PF00702">
    <property type="entry name" value="Hydrolase"/>
    <property type="match status" value="1"/>
</dbReference>
<evidence type="ECO:0000256" key="6">
    <source>
        <dbReference type="ARBA" id="ARBA00022840"/>
    </source>
</evidence>
<name>A0A2P5P724_9CHLR</name>
<dbReference type="PANTHER" id="PTHR43520:SF8">
    <property type="entry name" value="P-TYPE CU(+) TRANSPORTER"/>
    <property type="match status" value="1"/>
</dbReference>
<evidence type="ECO:0000256" key="3">
    <source>
        <dbReference type="ARBA" id="ARBA00022692"/>
    </source>
</evidence>
<proteinExistence type="inferred from homology"/>
<organism evidence="12 13">
    <name type="scientific">Dehalogenimonas etheniformans</name>
    <dbReference type="NCBI Taxonomy" id="1536648"/>
    <lineage>
        <taxon>Bacteria</taxon>
        <taxon>Bacillati</taxon>
        <taxon>Chloroflexota</taxon>
        <taxon>Dehalococcoidia</taxon>
        <taxon>Dehalococcoidales</taxon>
        <taxon>Dehalococcoidaceae</taxon>
        <taxon>Dehalogenimonas</taxon>
    </lineage>
</organism>
<dbReference type="PRINTS" id="PR00119">
    <property type="entry name" value="CATATPASE"/>
</dbReference>
<dbReference type="InterPro" id="IPR018303">
    <property type="entry name" value="ATPase_P-typ_P_site"/>
</dbReference>
<gene>
    <name evidence="12" type="ORF">JP09_006425</name>
</gene>
<dbReference type="Gene3D" id="3.40.1110.10">
    <property type="entry name" value="Calcium-transporting ATPase, cytoplasmic domain N"/>
    <property type="match status" value="1"/>
</dbReference>
<dbReference type="SUPFAM" id="SSF81665">
    <property type="entry name" value="Calcium ATPase, transmembrane domain M"/>
    <property type="match status" value="1"/>
</dbReference>
<evidence type="ECO:0000259" key="11">
    <source>
        <dbReference type="Pfam" id="PF00122"/>
    </source>
</evidence>
<dbReference type="GO" id="GO:0005507">
    <property type="term" value="F:copper ion binding"/>
    <property type="evidence" value="ECO:0007669"/>
    <property type="project" value="TreeGrafter"/>
</dbReference>
<dbReference type="PRINTS" id="PR00943">
    <property type="entry name" value="CUATPASE"/>
</dbReference>
<dbReference type="InterPro" id="IPR044492">
    <property type="entry name" value="P_typ_ATPase_HD_dom"/>
</dbReference>
<feature type="transmembrane region" description="Helical" evidence="10">
    <location>
        <begin position="43"/>
        <end position="62"/>
    </location>
</feature>
<feature type="transmembrane region" description="Helical" evidence="10">
    <location>
        <begin position="252"/>
        <end position="274"/>
    </location>
</feature>
<dbReference type="SFLD" id="SFLDS00003">
    <property type="entry name" value="Haloacid_Dehalogenase"/>
    <property type="match status" value="1"/>
</dbReference>
<evidence type="ECO:0000256" key="2">
    <source>
        <dbReference type="ARBA" id="ARBA00006024"/>
    </source>
</evidence>
<accession>A0A2P5P724</accession>
<feature type="transmembrane region" description="Helical" evidence="10">
    <location>
        <begin position="286"/>
        <end position="308"/>
    </location>
</feature>
<dbReference type="GO" id="GO:0016887">
    <property type="term" value="F:ATP hydrolysis activity"/>
    <property type="evidence" value="ECO:0007669"/>
    <property type="project" value="InterPro"/>
</dbReference>
<feature type="transmembrane region" description="Helical" evidence="10">
    <location>
        <begin position="99"/>
        <end position="117"/>
    </location>
</feature>
<dbReference type="InterPro" id="IPR036412">
    <property type="entry name" value="HAD-like_sf"/>
</dbReference>
<dbReference type="SUPFAM" id="SSF56784">
    <property type="entry name" value="HAD-like"/>
    <property type="match status" value="1"/>
</dbReference>
<evidence type="ECO:0000313" key="12">
    <source>
        <dbReference type="EMBL" id="PPD58101.1"/>
    </source>
</evidence>
<keyword evidence="8 10" id="KW-1133">Transmembrane helix</keyword>
<dbReference type="NCBIfam" id="TIGR01511">
    <property type="entry name" value="ATPase-IB1_Cu"/>
    <property type="match status" value="1"/>
</dbReference>
<dbReference type="GO" id="GO:0043682">
    <property type="term" value="F:P-type divalent copper transporter activity"/>
    <property type="evidence" value="ECO:0007669"/>
    <property type="project" value="TreeGrafter"/>
</dbReference>
<dbReference type="NCBIfam" id="TIGR01525">
    <property type="entry name" value="ATPase-IB_hvy"/>
    <property type="match status" value="1"/>
</dbReference>
<dbReference type="GO" id="GO:0005524">
    <property type="term" value="F:ATP binding"/>
    <property type="evidence" value="ECO:0007669"/>
    <property type="project" value="UniProtKB-UniRule"/>
</dbReference>
<protein>
    <submittedName>
        <fullName evidence="12">Copper-translocating P-type ATPase</fullName>
    </submittedName>
</protein>
<dbReference type="PROSITE" id="PS00154">
    <property type="entry name" value="ATPASE_E1_E2"/>
    <property type="match status" value="1"/>
</dbReference>
<dbReference type="Pfam" id="PF00122">
    <property type="entry name" value="E1-E2_ATPase"/>
    <property type="match status" value="1"/>
</dbReference>
<evidence type="ECO:0000256" key="5">
    <source>
        <dbReference type="ARBA" id="ARBA00022741"/>
    </source>
</evidence>
<reference evidence="12 13" key="1">
    <citation type="journal article" date="2017" name="ISME J.">
        <title>Grape pomace compost harbors organohalide-respiring Dehalogenimonas species with novel reductive dehalogenase genes.</title>
        <authorList>
            <person name="Yang Y."/>
            <person name="Higgins S.A."/>
            <person name="Yan J."/>
            <person name="Simsir B."/>
            <person name="Chourey K."/>
            <person name="Iyer R."/>
            <person name="Hettich R.L."/>
            <person name="Baldwin B."/>
            <person name="Ogles D.M."/>
            <person name="Loffler F.E."/>
        </authorList>
    </citation>
    <scope>NUCLEOTIDE SEQUENCE [LARGE SCALE GENOMIC DNA]</scope>
    <source>
        <strain evidence="12 13">GP</strain>
    </source>
</reference>
<dbReference type="EMBL" id="JQAN02000010">
    <property type="protein sequence ID" value="PPD58101.1"/>
    <property type="molecule type" value="Genomic_DNA"/>
</dbReference>
<keyword evidence="9 10" id="KW-0472">Membrane</keyword>
<dbReference type="PANTHER" id="PTHR43520">
    <property type="entry name" value="ATP7, ISOFORM B"/>
    <property type="match status" value="1"/>
</dbReference>